<evidence type="ECO:0000256" key="5">
    <source>
        <dbReference type="ARBA" id="ARBA00022741"/>
    </source>
</evidence>
<feature type="domain" description="ABC transporter" evidence="11">
    <location>
        <begin position="411"/>
        <end position="634"/>
    </location>
</feature>
<keyword evidence="4" id="KW-0677">Repeat</keyword>
<dbReference type="SUPFAM" id="SSF90123">
    <property type="entry name" value="ABC transporter transmembrane region"/>
    <property type="match status" value="2"/>
</dbReference>
<evidence type="ECO:0000313" key="15">
    <source>
        <dbReference type="RefSeq" id="XP_030757566.1"/>
    </source>
</evidence>
<dbReference type="PANTHER" id="PTHR24223:SF415">
    <property type="entry name" value="FI20190P1"/>
    <property type="match status" value="1"/>
</dbReference>
<feature type="transmembrane region" description="Helical" evidence="10">
    <location>
        <begin position="353"/>
        <end position="375"/>
    </location>
</feature>
<dbReference type="GO" id="GO:0140359">
    <property type="term" value="F:ABC-type transporter activity"/>
    <property type="evidence" value="ECO:0007669"/>
    <property type="project" value="InterPro"/>
</dbReference>
<organism evidence="13 15">
    <name type="scientific">Sitophilus oryzae</name>
    <name type="common">Rice weevil</name>
    <name type="synonym">Curculio oryzae</name>
    <dbReference type="NCBI Taxonomy" id="7048"/>
    <lineage>
        <taxon>Eukaryota</taxon>
        <taxon>Metazoa</taxon>
        <taxon>Ecdysozoa</taxon>
        <taxon>Arthropoda</taxon>
        <taxon>Hexapoda</taxon>
        <taxon>Insecta</taxon>
        <taxon>Pterygota</taxon>
        <taxon>Neoptera</taxon>
        <taxon>Endopterygota</taxon>
        <taxon>Coleoptera</taxon>
        <taxon>Polyphaga</taxon>
        <taxon>Cucujiformia</taxon>
        <taxon>Curculionidae</taxon>
        <taxon>Dryophthorinae</taxon>
        <taxon>Sitophilus</taxon>
    </lineage>
</organism>
<dbReference type="Gene3D" id="1.20.1560.10">
    <property type="entry name" value="ABC transporter type 1, transmembrane domain"/>
    <property type="match status" value="2"/>
</dbReference>
<dbReference type="GO" id="GO:0016887">
    <property type="term" value="F:ATP hydrolysis activity"/>
    <property type="evidence" value="ECO:0007669"/>
    <property type="project" value="InterPro"/>
</dbReference>
<evidence type="ECO:0000259" key="12">
    <source>
        <dbReference type="PROSITE" id="PS50929"/>
    </source>
</evidence>
<dbReference type="RefSeq" id="XP_030757566.1">
    <property type="nucleotide sequence ID" value="XM_030901706.1"/>
</dbReference>
<dbReference type="RefSeq" id="XP_030757565.1">
    <property type="nucleotide sequence ID" value="XM_030901705.1"/>
</dbReference>
<feature type="transmembrane region" description="Helical" evidence="10">
    <location>
        <begin position="318"/>
        <end position="341"/>
    </location>
</feature>
<dbReference type="GO" id="GO:0005524">
    <property type="term" value="F:ATP binding"/>
    <property type="evidence" value="ECO:0007669"/>
    <property type="project" value="UniProtKB-KW"/>
</dbReference>
<keyword evidence="13" id="KW-1185">Reference proteome</keyword>
<dbReference type="CDD" id="cd03250">
    <property type="entry name" value="ABCC_MRP_domain1"/>
    <property type="match status" value="1"/>
</dbReference>
<keyword evidence="5" id="KW-0547">Nucleotide-binding</keyword>
<evidence type="ECO:0000256" key="4">
    <source>
        <dbReference type="ARBA" id="ARBA00022737"/>
    </source>
</evidence>
<gene>
    <name evidence="14 15" type="primary">LOC115883352</name>
</gene>
<feature type="domain" description="ABC transporter" evidence="11">
    <location>
        <begin position="1099"/>
        <end position="1326"/>
    </location>
</feature>
<evidence type="ECO:0000259" key="11">
    <source>
        <dbReference type="PROSITE" id="PS50893"/>
    </source>
</evidence>
<feature type="transmembrane region" description="Helical" evidence="10">
    <location>
        <begin position="696"/>
        <end position="716"/>
    </location>
</feature>
<protein>
    <submittedName>
        <fullName evidence="14 15">Multidrug resistance-associated protein 4-like isoform X1</fullName>
    </submittedName>
</protein>
<dbReference type="SUPFAM" id="SSF52540">
    <property type="entry name" value="P-loop containing nucleoside triphosphate hydrolases"/>
    <property type="match status" value="2"/>
</dbReference>
<dbReference type="CDD" id="cd03244">
    <property type="entry name" value="ABCC_MRP_domain2"/>
    <property type="match status" value="1"/>
</dbReference>
<evidence type="ECO:0000313" key="14">
    <source>
        <dbReference type="RefSeq" id="XP_030757565.1"/>
    </source>
</evidence>
<keyword evidence="3 10" id="KW-0812">Transmembrane</keyword>
<keyword evidence="8 10" id="KW-0472">Membrane</keyword>
<feature type="coiled-coil region" evidence="9">
    <location>
        <begin position="618"/>
        <end position="649"/>
    </location>
</feature>
<dbReference type="FunFam" id="3.40.50.300:FF:000973">
    <property type="entry name" value="Multidrug resistance-associated protein 4"/>
    <property type="match status" value="1"/>
</dbReference>
<evidence type="ECO:0000256" key="8">
    <source>
        <dbReference type="ARBA" id="ARBA00023136"/>
    </source>
</evidence>
<feature type="transmembrane region" description="Helical" evidence="10">
    <location>
        <begin position="1029"/>
        <end position="1051"/>
    </location>
</feature>
<keyword evidence="9" id="KW-0175">Coiled coil</keyword>
<feature type="transmembrane region" description="Helical" evidence="10">
    <location>
        <begin position="206"/>
        <end position="228"/>
    </location>
</feature>
<dbReference type="Gene3D" id="3.40.50.300">
    <property type="entry name" value="P-loop containing nucleotide triphosphate hydrolases"/>
    <property type="match status" value="2"/>
</dbReference>
<evidence type="ECO:0000256" key="6">
    <source>
        <dbReference type="ARBA" id="ARBA00022840"/>
    </source>
</evidence>
<keyword evidence="2" id="KW-0813">Transport</keyword>
<dbReference type="Pfam" id="PF00005">
    <property type="entry name" value="ABC_tran"/>
    <property type="match status" value="2"/>
</dbReference>
<feature type="transmembrane region" description="Helical" evidence="10">
    <location>
        <begin position="234"/>
        <end position="253"/>
    </location>
</feature>
<dbReference type="KEGG" id="soy:115883352"/>
<dbReference type="FunFam" id="1.20.1560.10:FF:000026">
    <property type="entry name" value="Multidrug resistance-associated protein lethal(2)03659"/>
    <property type="match status" value="1"/>
</dbReference>
<dbReference type="InterPro" id="IPR036640">
    <property type="entry name" value="ABC1_TM_sf"/>
</dbReference>
<dbReference type="OrthoDB" id="6500128at2759"/>
<feature type="transmembrane region" description="Helical" evidence="10">
    <location>
        <begin position="134"/>
        <end position="155"/>
    </location>
</feature>
<keyword evidence="7 10" id="KW-1133">Transmembrane helix</keyword>
<comment type="subcellular location">
    <subcellularLocation>
        <location evidence="1">Membrane</location>
        <topology evidence="1">Multi-pass membrane protein</topology>
    </subcellularLocation>
</comment>
<dbReference type="Pfam" id="PF00664">
    <property type="entry name" value="ABC_membrane"/>
    <property type="match status" value="2"/>
</dbReference>
<dbReference type="FunFam" id="1.20.1560.10:FF:000014">
    <property type="entry name" value="Multidrug resistance-associated protein member 4"/>
    <property type="match status" value="1"/>
</dbReference>
<dbReference type="InterPro" id="IPR044746">
    <property type="entry name" value="ABCC_6TM_D1"/>
</dbReference>
<reference evidence="14 15" key="1">
    <citation type="submission" date="2025-04" db="UniProtKB">
        <authorList>
            <consortium name="RefSeq"/>
        </authorList>
    </citation>
    <scope>IDENTIFICATION</scope>
    <source>
        <tissue evidence="14 15">Gonads</tissue>
    </source>
</reference>
<evidence type="ECO:0000313" key="13">
    <source>
        <dbReference type="Proteomes" id="UP000504635"/>
    </source>
</evidence>
<dbReference type="SMART" id="SM00382">
    <property type="entry name" value="AAA"/>
    <property type="match status" value="2"/>
</dbReference>
<feature type="transmembrane region" description="Helical" evidence="10">
    <location>
        <begin position="892"/>
        <end position="912"/>
    </location>
</feature>
<evidence type="ECO:0000256" key="2">
    <source>
        <dbReference type="ARBA" id="ARBA00022448"/>
    </source>
</evidence>
<dbReference type="GeneID" id="115883352"/>
<dbReference type="InterPro" id="IPR011527">
    <property type="entry name" value="ABC1_TM_dom"/>
</dbReference>
<dbReference type="Proteomes" id="UP000504635">
    <property type="component" value="Unplaced"/>
</dbReference>
<dbReference type="InterPro" id="IPR003439">
    <property type="entry name" value="ABC_transporter-like_ATP-bd"/>
</dbReference>
<feature type="domain" description="ABC transmembrane type-1" evidence="12">
    <location>
        <begin position="96"/>
        <end position="376"/>
    </location>
</feature>
<proteinExistence type="predicted"/>
<dbReference type="CDD" id="cd18579">
    <property type="entry name" value="ABC_6TM_ABCC_D1"/>
    <property type="match status" value="1"/>
</dbReference>
<dbReference type="PROSITE" id="PS00211">
    <property type="entry name" value="ABC_TRANSPORTER_1"/>
    <property type="match status" value="2"/>
</dbReference>
<dbReference type="GO" id="GO:0016020">
    <property type="term" value="C:membrane"/>
    <property type="evidence" value="ECO:0007669"/>
    <property type="project" value="UniProtKB-SubCell"/>
</dbReference>
<dbReference type="PROSITE" id="PS50893">
    <property type="entry name" value="ABC_TRANSPORTER_2"/>
    <property type="match status" value="2"/>
</dbReference>
<evidence type="ECO:0000256" key="10">
    <source>
        <dbReference type="SAM" id="Phobius"/>
    </source>
</evidence>
<sequence>MDSSKKHINPSPEESANFLSKLCFYWVLPIFKVGYDNDLQVKDVFNAVKSDHSGPLADTLERNWNDEVLKREKTKKKPSLKRVIWKTFAKSYMFYGILLFVNSILVKLSQPIVLAEFVNYFDKNSVLSKGSGWLLGWGVVLLAFTNVVVMHYTSIYCARIGMRVRIACCSLLYRKLLRLNHVSLAKTAAGQLINLMSNDVQRFDNAAIFWHYLWIMPLQTAVGFYVMYSYIGLAAVPTILAMTLQAVFGQGYLSKLQGFYRGKIAQLTDNRIKIMSEITSGIQVIKMYAWEKPFEKVVELARKHEIDMIRKTSYIKGFSSGLNVFVERAALYIAVVAYVLLGERVTSEVVFSMAQLLNTIQLYMSILFPLALSGYEEAKVSIRRLEEFLVLEENQSIGYSDKEEITESNSIKLTKVKASWLANPIAHTLIDIDLEIKSGTFCCVVGVVGSGKSSLLQVLLKELPISMGRIQVPSKISYASQEPWLFTSNVRQNILFGLPYDKQKYKKVVKVCALERDLDELPYGDKTQVGERGAALSGGQRARVALARAVYREADAYLFDDPLSAVDAHVAKHLFEECLQSHLKGKTRILVTHQVQFLKGADLIVVMSNGKIDKVGSYSQLEKDILSLSKEIEQQHKELKSEESIEEQEVQKHGKRERLQSISSVISMVGTEPDENEELLEKGSIKSSTYVEYSKSGASTCLLIFLLILLIIAQAICNASDMWVTYWTNKEELKYAQLHTLNESELIGFESEISTTLSSYLSENLTDVEANFTTTISPTGWLENITDVNSSVINDDAISRIQRGVSTSTDMLERDTYIWIYTLLILGAVILTSFRSTLFYKVCMKASKTLHNKMFASILKAPMVFFDTNPSGRILNRFSKDMGTVDEILPRCMLDTIQILLVMSGILAMVFIVSPWMIIPAIVLGYLFIFARKIYLSSAQDIKRLEGVTKAPVFSHVSASLHGLSSIRAFKSQDLIVKEFDTLQDQHTAIWFMVLSTSEALGFYLDVISTLFLALVTFQFIIFENENTLSGNVGLVIAHTLILTGMLQFGVRQSAEVSSNMTSVERVLQYTRLDEEGPWEALPAYKPPSDWPERGQVTFRHAYLRYLPDGQPSIRDLNVEFKAGEKIGVVGRTGAGKSSLVATLFRLAPVDGHVQIDDQDTANVGLRNLRSSISIIPQVPILFSASIRYNLDPFERSTDEQLWKALERVELKQNGVALDTAVSEGGVNFSAGQRQLICLARAIVRNNKILVMDEATANVDQHTDSLIQKTIREAFKDCTVITIAHRLNTIIDSDKVLVMDAGSAVEFDHAHELLRKKEGYFTTMVKQTGPNMEAKLRQLAKEAYQKETIKWNGHSDNDNNDDRE</sequence>
<evidence type="ECO:0000256" key="3">
    <source>
        <dbReference type="ARBA" id="ARBA00022692"/>
    </source>
</evidence>
<dbReference type="PROSITE" id="PS50929">
    <property type="entry name" value="ABC_TM1F"/>
    <property type="match status" value="2"/>
</dbReference>
<feature type="transmembrane region" description="Helical" evidence="10">
    <location>
        <begin position="818"/>
        <end position="840"/>
    </location>
</feature>
<feature type="transmembrane region" description="Helical" evidence="10">
    <location>
        <begin position="1003"/>
        <end position="1023"/>
    </location>
</feature>
<dbReference type="InterPro" id="IPR027417">
    <property type="entry name" value="P-loop_NTPase"/>
</dbReference>
<dbReference type="InterPro" id="IPR050173">
    <property type="entry name" value="ABC_transporter_C-like"/>
</dbReference>
<dbReference type="FunFam" id="3.40.50.300:FF:000163">
    <property type="entry name" value="Multidrug resistance-associated protein member 4"/>
    <property type="match status" value="1"/>
</dbReference>
<feature type="transmembrane region" description="Helical" evidence="10">
    <location>
        <begin position="92"/>
        <end position="114"/>
    </location>
</feature>
<name>A0A6J2Y2S6_SITOR</name>
<accession>A0A6J2Y2S6</accession>
<evidence type="ECO:0000256" key="1">
    <source>
        <dbReference type="ARBA" id="ARBA00004141"/>
    </source>
</evidence>
<keyword evidence="6" id="KW-0067">ATP-binding</keyword>
<dbReference type="InterPro" id="IPR003593">
    <property type="entry name" value="AAA+_ATPase"/>
</dbReference>
<dbReference type="InterPro" id="IPR017871">
    <property type="entry name" value="ABC_transporter-like_CS"/>
</dbReference>
<evidence type="ECO:0000256" key="9">
    <source>
        <dbReference type="SAM" id="Coils"/>
    </source>
</evidence>
<dbReference type="PANTHER" id="PTHR24223">
    <property type="entry name" value="ATP-BINDING CASSETTE SUB-FAMILY C"/>
    <property type="match status" value="1"/>
</dbReference>
<feature type="domain" description="ABC transmembrane type-1" evidence="12">
    <location>
        <begin position="774"/>
        <end position="1059"/>
    </location>
</feature>
<evidence type="ECO:0000256" key="7">
    <source>
        <dbReference type="ARBA" id="ARBA00022989"/>
    </source>
</evidence>